<dbReference type="EMBL" id="JAFJYH010000183">
    <property type="protein sequence ID" value="KAG4416542.1"/>
    <property type="molecule type" value="Genomic_DNA"/>
</dbReference>
<dbReference type="PANTHER" id="PTHR47706">
    <property type="entry name" value="NMRA-LIKE FAMILY PROTEIN"/>
    <property type="match status" value="1"/>
</dbReference>
<evidence type="ECO:0000259" key="4">
    <source>
        <dbReference type="Pfam" id="PF13460"/>
    </source>
</evidence>
<dbReference type="InterPro" id="IPR036291">
    <property type="entry name" value="NAD(P)-bd_dom_sf"/>
</dbReference>
<dbReference type="Pfam" id="PF13460">
    <property type="entry name" value="NAD_binding_10"/>
    <property type="match status" value="1"/>
</dbReference>
<comment type="caution">
    <text evidence="5">The sequence shown here is derived from an EMBL/GenBank/DDBJ whole genome shotgun (WGS) entry which is preliminary data.</text>
</comment>
<dbReference type="SUPFAM" id="SSF51735">
    <property type="entry name" value="NAD(P)-binding Rossmann-fold domains"/>
    <property type="match status" value="1"/>
</dbReference>
<organism evidence="5 6">
    <name type="scientific">Cadophora malorum</name>
    <dbReference type="NCBI Taxonomy" id="108018"/>
    <lineage>
        <taxon>Eukaryota</taxon>
        <taxon>Fungi</taxon>
        <taxon>Dikarya</taxon>
        <taxon>Ascomycota</taxon>
        <taxon>Pezizomycotina</taxon>
        <taxon>Leotiomycetes</taxon>
        <taxon>Helotiales</taxon>
        <taxon>Ploettnerulaceae</taxon>
        <taxon>Cadophora</taxon>
    </lineage>
</organism>
<evidence type="ECO:0000256" key="3">
    <source>
        <dbReference type="ARBA" id="ARBA00023002"/>
    </source>
</evidence>
<evidence type="ECO:0000313" key="5">
    <source>
        <dbReference type="EMBL" id="KAG4416542.1"/>
    </source>
</evidence>
<dbReference type="InterPro" id="IPR016040">
    <property type="entry name" value="NAD(P)-bd_dom"/>
</dbReference>
<dbReference type="OrthoDB" id="419598at2759"/>
<dbReference type="Gene3D" id="3.40.50.720">
    <property type="entry name" value="NAD(P)-binding Rossmann-like Domain"/>
    <property type="match status" value="1"/>
</dbReference>
<evidence type="ECO:0000256" key="1">
    <source>
        <dbReference type="ARBA" id="ARBA00005725"/>
    </source>
</evidence>
<accession>A0A8H7TBF3</accession>
<dbReference type="AlphaFoldDB" id="A0A8H7TBF3"/>
<keyword evidence="3" id="KW-0560">Oxidoreductase</keyword>
<sequence>MSTATIAIAGLTGKFAQCIAKSLLAESNVSIRGYCRDVNKLPRAVLDSPRFEIIQGEFDNHELVRKFVHGSDIVICCYFGGADLMITGQKVLIDACDEENVPRYVAGDFAVDFTKIPDGAPFPKQSTKIMMEYLKSKKVDGVHILVGVLMETFWSPYFGLYNAQSRRLSHWGAGNDIWEFTTFQTAASYTAAIALDPEAVGVFRFLADRKSPVEIQEAFNRIYGQTLNLSSLGTLNVLEERVHAAAKAHPDDLSTWGASGFTLWCINGKAYLGDLDNAKYPRIKPVDLETIFSRSRIRSSAPGRSSTWTLIWEILPSRHLHIVSGFEEGS</sequence>
<comment type="similarity">
    <text evidence="1">Belongs to the NmrA-type oxidoreductase family. Isoflavone reductase subfamily.</text>
</comment>
<dbReference type="PANTHER" id="PTHR47706:SF9">
    <property type="entry name" value="NMRA-LIKE DOMAIN-CONTAINING PROTEIN-RELATED"/>
    <property type="match status" value="1"/>
</dbReference>
<keyword evidence="6" id="KW-1185">Reference proteome</keyword>
<name>A0A8H7TBF3_9HELO</name>
<reference evidence="5" key="1">
    <citation type="submission" date="2021-02" db="EMBL/GenBank/DDBJ databases">
        <title>Genome sequence Cadophora malorum strain M34.</title>
        <authorList>
            <person name="Stefanovic E."/>
            <person name="Vu D."/>
            <person name="Scully C."/>
            <person name="Dijksterhuis J."/>
            <person name="Roader J."/>
            <person name="Houbraken J."/>
        </authorList>
    </citation>
    <scope>NUCLEOTIDE SEQUENCE</scope>
    <source>
        <strain evidence="5">M34</strain>
    </source>
</reference>
<gene>
    <name evidence="5" type="ORF">IFR04_010336</name>
</gene>
<protein>
    <recommendedName>
        <fullName evidence="4">NAD(P)-binding domain-containing protein</fullName>
    </recommendedName>
</protein>
<evidence type="ECO:0000256" key="2">
    <source>
        <dbReference type="ARBA" id="ARBA00022857"/>
    </source>
</evidence>
<dbReference type="GO" id="GO:0016491">
    <property type="term" value="F:oxidoreductase activity"/>
    <property type="evidence" value="ECO:0007669"/>
    <property type="project" value="UniProtKB-KW"/>
</dbReference>
<proteinExistence type="inferred from homology"/>
<dbReference type="InterPro" id="IPR051609">
    <property type="entry name" value="NmrA/Isoflavone_reductase-like"/>
</dbReference>
<dbReference type="Proteomes" id="UP000664132">
    <property type="component" value="Unassembled WGS sequence"/>
</dbReference>
<evidence type="ECO:0000313" key="6">
    <source>
        <dbReference type="Proteomes" id="UP000664132"/>
    </source>
</evidence>
<feature type="domain" description="NAD(P)-binding" evidence="4">
    <location>
        <begin position="12"/>
        <end position="138"/>
    </location>
</feature>
<keyword evidence="2" id="KW-0521">NADP</keyword>